<keyword evidence="3" id="KW-1185">Reference proteome</keyword>
<dbReference type="AlphaFoldDB" id="A0A4C1YEC4"/>
<sequence length="140" mass="16221">MSWIAAAICEVHAEYIKLKIYVFIISVHTAKKPFCEATKEKIQGVVKRRLEYRHNKSGRNTRKCSCNVRARCRKLARNRSDHNQHCTTPPGSRLCCRRALRHSYTDLWLETRTPVAGAHAYQTRTPPSRAKTKSSIWKNI</sequence>
<name>A0A4C1YEC4_EUMVA</name>
<feature type="region of interest" description="Disordered" evidence="1">
    <location>
        <begin position="119"/>
        <end position="140"/>
    </location>
</feature>
<gene>
    <name evidence="2" type="ORF">EVAR_58967_1</name>
</gene>
<protein>
    <submittedName>
        <fullName evidence="2">Uncharacterized protein</fullName>
    </submittedName>
</protein>
<dbReference type="EMBL" id="BGZK01001209">
    <property type="protein sequence ID" value="GBP74466.1"/>
    <property type="molecule type" value="Genomic_DNA"/>
</dbReference>
<evidence type="ECO:0000313" key="3">
    <source>
        <dbReference type="Proteomes" id="UP000299102"/>
    </source>
</evidence>
<proteinExistence type="predicted"/>
<dbReference type="Proteomes" id="UP000299102">
    <property type="component" value="Unassembled WGS sequence"/>
</dbReference>
<evidence type="ECO:0000256" key="1">
    <source>
        <dbReference type="SAM" id="MobiDB-lite"/>
    </source>
</evidence>
<comment type="caution">
    <text evidence="2">The sequence shown here is derived from an EMBL/GenBank/DDBJ whole genome shotgun (WGS) entry which is preliminary data.</text>
</comment>
<reference evidence="2 3" key="1">
    <citation type="journal article" date="2019" name="Commun. Biol.">
        <title>The bagworm genome reveals a unique fibroin gene that provides high tensile strength.</title>
        <authorList>
            <person name="Kono N."/>
            <person name="Nakamura H."/>
            <person name="Ohtoshi R."/>
            <person name="Tomita M."/>
            <person name="Numata K."/>
            <person name="Arakawa K."/>
        </authorList>
    </citation>
    <scope>NUCLEOTIDE SEQUENCE [LARGE SCALE GENOMIC DNA]</scope>
</reference>
<accession>A0A4C1YEC4</accession>
<organism evidence="2 3">
    <name type="scientific">Eumeta variegata</name>
    <name type="common">Bagworm moth</name>
    <name type="synonym">Eumeta japonica</name>
    <dbReference type="NCBI Taxonomy" id="151549"/>
    <lineage>
        <taxon>Eukaryota</taxon>
        <taxon>Metazoa</taxon>
        <taxon>Ecdysozoa</taxon>
        <taxon>Arthropoda</taxon>
        <taxon>Hexapoda</taxon>
        <taxon>Insecta</taxon>
        <taxon>Pterygota</taxon>
        <taxon>Neoptera</taxon>
        <taxon>Endopterygota</taxon>
        <taxon>Lepidoptera</taxon>
        <taxon>Glossata</taxon>
        <taxon>Ditrysia</taxon>
        <taxon>Tineoidea</taxon>
        <taxon>Psychidae</taxon>
        <taxon>Oiketicinae</taxon>
        <taxon>Eumeta</taxon>
    </lineage>
</organism>
<evidence type="ECO:0000313" key="2">
    <source>
        <dbReference type="EMBL" id="GBP74466.1"/>
    </source>
</evidence>